<evidence type="ECO:0000256" key="1">
    <source>
        <dbReference type="ARBA" id="ARBA00023002"/>
    </source>
</evidence>
<feature type="domain" description="Fe-containing alcohol dehydrogenase-like C-terminal" evidence="3">
    <location>
        <begin position="191"/>
        <end position="378"/>
    </location>
</feature>
<sequence length="382" mass="42845">MENFQWKNSTRIIFGKHTHEETGRQVRKYSKNILLHYEGDGSLIKKLGIYDKVIFSLKQEGIAFHELGDVVPNPRLNVVRKGISLCKEKGIDFILAIGGGSVIDSAKAIALGISYEGNVWDFFTGKNSPKASVPIGVVLTIPGAGSEMSESAIITDEKNVRKCVCDSEYNFPEFSILNPEVCYTVPKHLIAAGIADILSHLMERYFSQSNNVELSNRLLEATMKTVVEFGTLFLKDRNNYSYASEIMWAATVAHNGMIACGRTADWASHRIEHELSASYDLTHGAGMALIFPAWIQYTKNSKPELFERFFREIFGESDFEKGLKKLKQYFQGLGLKLSLSEYGIGTENFEIMAERALDGAETLGRFHKLKKEDIVNILYLAK</sequence>
<dbReference type="PROSITE" id="PS00060">
    <property type="entry name" value="ADH_IRON_2"/>
    <property type="match status" value="1"/>
</dbReference>
<name>A0A017H708_9FUSO</name>
<dbReference type="FunFam" id="3.40.50.1970:FF:000003">
    <property type="entry name" value="Alcohol dehydrogenase, iron-containing"/>
    <property type="match status" value="1"/>
</dbReference>
<dbReference type="InterPro" id="IPR056798">
    <property type="entry name" value="ADH_Fe_C"/>
</dbReference>
<dbReference type="CDD" id="cd08187">
    <property type="entry name" value="BDH"/>
    <property type="match status" value="1"/>
</dbReference>
<dbReference type="GO" id="GO:1990362">
    <property type="term" value="F:butanol dehydrogenase (NAD+) activity"/>
    <property type="evidence" value="ECO:0007669"/>
    <property type="project" value="InterPro"/>
</dbReference>
<gene>
    <name evidence="4" type="ORF">C095_04320</name>
</gene>
<feature type="domain" description="Alcohol dehydrogenase iron-type/glycerol dehydrogenase GldA" evidence="2">
    <location>
        <begin position="10"/>
        <end position="179"/>
    </location>
</feature>
<accession>A0A017H708</accession>
<dbReference type="Pfam" id="PF25137">
    <property type="entry name" value="ADH_Fe_C"/>
    <property type="match status" value="1"/>
</dbReference>
<organism evidence="4 5">
    <name type="scientific">Fusobacterium necrophorum subsp. funduliforme B35</name>
    <dbReference type="NCBI Taxonomy" id="1226633"/>
    <lineage>
        <taxon>Bacteria</taxon>
        <taxon>Fusobacteriati</taxon>
        <taxon>Fusobacteriota</taxon>
        <taxon>Fusobacteriia</taxon>
        <taxon>Fusobacteriales</taxon>
        <taxon>Fusobacteriaceae</taxon>
        <taxon>Fusobacterium</taxon>
    </lineage>
</organism>
<dbReference type="InterPro" id="IPR044731">
    <property type="entry name" value="BDH-like"/>
</dbReference>
<dbReference type="Gene3D" id="1.20.1090.10">
    <property type="entry name" value="Dehydroquinate synthase-like - alpha domain"/>
    <property type="match status" value="1"/>
</dbReference>
<dbReference type="PANTHER" id="PTHR43633:SF1">
    <property type="entry name" value="ALCOHOL DEHYDROGENASE YQHD"/>
    <property type="match status" value="1"/>
</dbReference>
<dbReference type="PATRIC" id="fig|1226633.4.peg.872"/>
<dbReference type="SUPFAM" id="SSF56796">
    <property type="entry name" value="Dehydroquinate synthase-like"/>
    <property type="match status" value="1"/>
</dbReference>
<evidence type="ECO:0000259" key="2">
    <source>
        <dbReference type="Pfam" id="PF00465"/>
    </source>
</evidence>
<protein>
    <submittedName>
        <fullName evidence="4">NADH-dependent butanol dehydrogenase</fullName>
    </submittedName>
</protein>
<dbReference type="AlphaFoldDB" id="A0A017H708"/>
<keyword evidence="1" id="KW-0560">Oxidoreductase</keyword>
<dbReference type="GO" id="GO:0005829">
    <property type="term" value="C:cytosol"/>
    <property type="evidence" value="ECO:0007669"/>
    <property type="project" value="TreeGrafter"/>
</dbReference>
<comment type="caution">
    <text evidence="4">The sequence shown here is derived from an EMBL/GenBank/DDBJ whole genome shotgun (WGS) entry which is preliminary data.</text>
</comment>
<dbReference type="Pfam" id="PF00465">
    <property type="entry name" value="Fe-ADH"/>
    <property type="match status" value="1"/>
</dbReference>
<dbReference type="RefSeq" id="WP_039121586.1">
    <property type="nucleotide sequence ID" value="NZ_AOJP01000001.1"/>
</dbReference>
<dbReference type="Proteomes" id="UP000031184">
    <property type="component" value="Unassembled WGS sequence"/>
</dbReference>
<dbReference type="PANTHER" id="PTHR43633">
    <property type="entry name" value="ALCOHOL DEHYDROGENASE YQHD"/>
    <property type="match status" value="1"/>
</dbReference>
<dbReference type="OrthoDB" id="9801156at2"/>
<dbReference type="InterPro" id="IPR018211">
    <property type="entry name" value="ADH_Fe_CS"/>
</dbReference>
<dbReference type="Gene3D" id="3.40.50.1970">
    <property type="match status" value="1"/>
</dbReference>
<dbReference type="GO" id="GO:1990002">
    <property type="term" value="F:methylglyoxal reductase (NADPH) (acetol producing) activity"/>
    <property type="evidence" value="ECO:0007669"/>
    <property type="project" value="TreeGrafter"/>
</dbReference>
<dbReference type="InterPro" id="IPR001670">
    <property type="entry name" value="ADH_Fe/GldA"/>
</dbReference>
<dbReference type="GO" id="GO:0008106">
    <property type="term" value="F:alcohol dehydrogenase (NADP+) activity"/>
    <property type="evidence" value="ECO:0007669"/>
    <property type="project" value="TreeGrafter"/>
</dbReference>
<evidence type="ECO:0000313" key="5">
    <source>
        <dbReference type="Proteomes" id="UP000031184"/>
    </source>
</evidence>
<dbReference type="EMBL" id="AUZI01000012">
    <property type="protein sequence ID" value="KID49378.1"/>
    <property type="molecule type" value="Genomic_DNA"/>
</dbReference>
<evidence type="ECO:0000313" key="4">
    <source>
        <dbReference type="EMBL" id="KID49378.1"/>
    </source>
</evidence>
<proteinExistence type="predicted"/>
<dbReference type="GO" id="GO:0046872">
    <property type="term" value="F:metal ion binding"/>
    <property type="evidence" value="ECO:0007669"/>
    <property type="project" value="InterPro"/>
</dbReference>
<reference evidence="4 5" key="1">
    <citation type="submission" date="2013-08" db="EMBL/GenBank/DDBJ databases">
        <title>An opportunistic ruminal bacterium that causes liver abscesses in cattle.</title>
        <authorList>
            <person name="Benahmed F.H."/>
            <person name="Rasmussen M."/>
            <person name="Harbottle H."/>
            <person name="Soppet D."/>
            <person name="Nagaraja T.G."/>
            <person name="Davidson M."/>
        </authorList>
    </citation>
    <scope>NUCLEOTIDE SEQUENCE [LARGE SCALE GENOMIC DNA]</scope>
    <source>
        <strain evidence="4 5">B35</strain>
    </source>
</reference>
<evidence type="ECO:0000259" key="3">
    <source>
        <dbReference type="Pfam" id="PF25137"/>
    </source>
</evidence>